<evidence type="ECO:0000256" key="3">
    <source>
        <dbReference type="ARBA" id="ARBA00022759"/>
    </source>
</evidence>
<accession>A0A371JZ79</accession>
<dbReference type="CDD" id="cd11010">
    <property type="entry name" value="S1-P1_nuclease"/>
    <property type="match status" value="1"/>
</dbReference>
<dbReference type="Gene3D" id="1.10.575.10">
    <property type="entry name" value="P1 Nuclease"/>
    <property type="match status" value="1"/>
</dbReference>
<dbReference type="InterPro" id="IPR003154">
    <property type="entry name" value="S1/P1nuclease"/>
</dbReference>
<keyword evidence="4" id="KW-0378">Hydrolase</keyword>
<dbReference type="GO" id="GO:0004519">
    <property type="term" value="F:endonuclease activity"/>
    <property type="evidence" value="ECO:0007669"/>
    <property type="project" value="UniProtKB-KW"/>
</dbReference>
<keyword evidence="1" id="KW-0540">Nuclease</keyword>
<dbReference type="SUPFAM" id="SSF48537">
    <property type="entry name" value="Phospholipase C/P1 nuclease"/>
    <property type="match status" value="1"/>
</dbReference>
<sequence>MIRALLLALLLTLPLNALAWGPLGHRLVALLAWDELTPQVRADIQALLAGEADPTLAGVANWADELRANDPELGKASAKWHYVNIAQDGCVYDAARHCRNGDCVVEAIRAQTAILADRSRPREQRLQALKFVVHFVGDVHQPLHAGYGHDKGGNDLQINLDGRGSNLHALWDSGMLNRERLDEAAWLDRLRALPLAVTLSRPALPPDAAAWAEASCRIVREPGFYPPQAVIGDEYVQTWRPQAEAQLRRGGSHLAAVLNAALAR</sequence>
<keyword evidence="6" id="KW-0325">Glycoprotein</keyword>
<protein>
    <submittedName>
        <fullName evidence="7">Endonuclease</fullName>
    </submittedName>
</protein>
<dbReference type="PANTHER" id="PTHR33146:SF26">
    <property type="entry name" value="ENDONUCLEASE 4"/>
    <property type="match status" value="1"/>
</dbReference>
<keyword evidence="5" id="KW-1015">Disulfide bond</keyword>
<keyword evidence="3 7" id="KW-0255">Endonuclease</keyword>
<evidence type="ECO:0000313" key="7">
    <source>
        <dbReference type="EMBL" id="RDZ26966.1"/>
    </source>
</evidence>
<dbReference type="PANTHER" id="PTHR33146">
    <property type="entry name" value="ENDONUCLEASE 4"/>
    <property type="match status" value="1"/>
</dbReference>
<dbReference type="Pfam" id="PF02265">
    <property type="entry name" value="S1-P1_nuclease"/>
    <property type="match status" value="1"/>
</dbReference>
<dbReference type="EMBL" id="QTSU01000002">
    <property type="protein sequence ID" value="RDZ26966.1"/>
    <property type="molecule type" value="Genomic_DNA"/>
</dbReference>
<proteinExistence type="predicted"/>
<evidence type="ECO:0000313" key="8">
    <source>
        <dbReference type="Proteomes" id="UP000264492"/>
    </source>
</evidence>
<dbReference type="InterPro" id="IPR008947">
    <property type="entry name" value="PLipase_C/P1_nuclease_dom_sf"/>
</dbReference>
<keyword evidence="8" id="KW-1185">Reference proteome</keyword>
<dbReference type="RefSeq" id="WP_115859344.1">
    <property type="nucleotide sequence ID" value="NZ_QTSU01000002.1"/>
</dbReference>
<dbReference type="GO" id="GO:0006308">
    <property type="term" value="P:DNA catabolic process"/>
    <property type="evidence" value="ECO:0007669"/>
    <property type="project" value="InterPro"/>
</dbReference>
<comment type="caution">
    <text evidence="7">The sequence shown here is derived from an EMBL/GenBank/DDBJ whole genome shotgun (WGS) entry which is preliminary data.</text>
</comment>
<dbReference type="GO" id="GO:0016788">
    <property type="term" value="F:hydrolase activity, acting on ester bonds"/>
    <property type="evidence" value="ECO:0007669"/>
    <property type="project" value="InterPro"/>
</dbReference>
<organism evidence="7 8">
    <name type="scientific">Lysobacter silvisoli</name>
    <dbReference type="NCBI Taxonomy" id="2293254"/>
    <lineage>
        <taxon>Bacteria</taxon>
        <taxon>Pseudomonadati</taxon>
        <taxon>Pseudomonadota</taxon>
        <taxon>Gammaproteobacteria</taxon>
        <taxon>Lysobacterales</taxon>
        <taxon>Lysobacteraceae</taxon>
        <taxon>Lysobacter</taxon>
    </lineage>
</organism>
<dbReference type="GO" id="GO:0046872">
    <property type="term" value="F:metal ion binding"/>
    <property type="evidence" value="ECO:0007669"/>
    <property type="project" value="UniProtKB-KW"/>
</dbReference>
<dbReference type="GO" id="GO:0003676">
    <property type="term" value="F:nucleic acid binding"/>
    <property type="evidence" value="ECO:0007669"/>
    <property type="project" value="InterPro"/>
</dbReference>
<dbReference type="AlphaFoldDB" id="A0A371JZ79"/>
<dbReference type="Proteomes" id="UP000264492">
    <property type="component" value="Unassembled WGS sequence"/>
</dbReference>
<evidence type="ECO:0000256" key="2">
    <source>
        <dbReference type="ARBA" id="ARBA00022723"/>
    </source>
</evidence>
<evidence type="ECO:0000256" key="1">
    <source>
        <dbReference type="ARBA" id="ARBA00022722"/>
    </source>
</evidence>
<keyword evidence="2" id="KW-0479">Metal-binding</keyword>
<name>A0A371JZ79_9GAMM</name>
<gene>
    <name evidence="7" type="ORF">DX914_11885</name>
</gene>
<evidence type="ECO:0000256" key="4">
    <source>
        <dbReference type="ARBA" id="ARBA00022801"/>
    </source>
</evidence>
<evidence type="ECO:0000256" key="6">
    <source>
        <dbReference type="ARBA" id="ARBA00023180"/>
    </source>
</evidence>
<reference evidence="7 8" key="1">
    <citation type="submission" date="2018-08" db="EMBL/GenBank/DDBJ databases">
        <title>Lysobacter sp. zong2l5, whole genome shotgun sequence.</title>
        <authorList>
            <person name="Zhang X."/>
            <person name="Feng G."/>
            <person name="Zhu H."/>
        </authorList>
    </citation>
    <scope>NUCLEOTIDE SEQUENCE [LARGE SCALE GENOMIC DNA]</scope>
    <source>
        <strain evidence="8">zong2l5</strain>
    </source>
</reference>
<dbReference type="OrthoDB" id="267579at2"/>
<evidence type="ECO:0000256" key="5">
    <source>
        <dbReference type="ARBA" id="ARBA00023157"/>
    </source>
</evidence>